<protein>
    <submittedName>
        <fullName evidence="3">PAS domain-containing protein</fullName>
    </submittedName>
</protein>
<keyword evidence="1" id="KW-0175">Coiled coil</keyword>
<dbReference type="SUPFAM" id="SSF55785">
    <property type="entry name" value="PYP-like sensor domain (PAS domain)"/>
    <property type="match status" value="1"/>
</dbReference>
<dbReference type="InterPro" id="IPR035965">
    <property type="entry name" value="PAS-like_dom_sf"/>
</dbReference>
<feature type="transmembrane region" description="Helical" evidence="2">
    <location>
        <begin position="159"/>
        <end position="178"/>
    </location>
</feature>
<dbReference type="CDD" id="cd00130">
    <property type="entry name" value="PAS"/>
    <property type="match status" value="1"/>
</dbReference>
<evidence type="ECO:0000256" key="1">
    <source>
        <dbReference type="SAM" id="Coils"/>
    </source>
</evidence>
<name>A0ABU5NX49_9GAMM</name>
<dbReference type="RefSeq" id="WP_322854898.1">
    <property type="nucleotide sequence ID" value="NZ_JAYDCJ010000003.1"/>
</dbReference>
<evidence type="ECO:0000256" key="2">
    <source>
        <dbReference type="SAM" id="Phobius"/>
    </source>
</evidence>
<accession>A0ABU5NX49</accession>
<dbReference type="InterPro" id="IPR000014">
    <property type="entry name" value="PAS"/>
</dbReference>
<organism evidence="3 4">
    <name type="scientific">Marinobacter qingdaonensis</name>
    <dbReference type="NCBI Taxonomy" id="3108486"/>
    <lineage>
        <taxon>Bacteria</taxon>
        <taxon>Pseudomonadati</taxon>
        <taxon>Pseudomonadota</taxon>
        <taxon>Gammaproteobacteria</taxon>
        <taxon>Pseudomonadales</taxon>
        <taxon>Marinobacteraceae</taxon>
        <taxon>Marinobacter</taxon>
    </lineage>
</organism>
<keyword evidence="2" id="KW-1133">Transmembrane helix</keyword>
<evidence type="ECO:0000313" key="3">
    <source>
        <dbReference type="EMBL" id="MEA1080393.1"/>
    </source>
</evidence>
<dbReference type="EMBL" id="JAYDCJ010000003">
    <property type="protein sequence ID" value="MEA1080393.1"/>
    <property type="molecule type" value="Genomic_DNA"/>
</dbReference>
<reference evidence="3 4" key="1">
    <citation type="submission" date="2023-12" db="EMBL/GenBank/DDBJ databases">
        <title>Marinobacter qingdaonensis sp. nov., isolated from the intertidal sediment of Qingdao, PR China.</title>
        <authorList>
            <person name="Li Y."/>
        </authorList>
    </citation>
    <scope>NUCLEOTIDE SEQUENCE [LARGE SCALE GENOMIC DNA]</scope>
    <source>
        <strain evidence="3 4">ASW11-75</strain>
    </source>
</reference>
<keyword evidence="2" id="KW-0472">Membrane</keyword>
<comment type="caution">
    <text evidence="3">The sequence shown here is derived from an EMBL/GenBank/DDBJ whole genome shotgun (WGS) entry which is preliminary data.</text>
</comment>
<feature type="coiled-coil region" evidence="1">
    <location>
        <begin position="188"/>
        <end position="222"/>
    </location>
</feature>
<evidence type="ECO:0000313" key="4">
    <source>
        <dbReference type="Proteomes" id="UP001305746"/>
    </source>
</evidence>
<keyword evidence="2" id="KW-0812">Transmembrane</keyword>
<keyword evidence="4" id="KW-1185">Reference proteome</keyword>
<dbReference type="Proteomes" id="UP001305746">
    <property type="component" value="Unassembled WGS sequence"/>
</dbReference>
<proteinExistence type="predicted"/>
<sequence>MDSSYPNSMRSSGLWPGLWVPLVILIAGLTATATTAHLESSRARDLAEAHYHAQHQALVNLLLARATSRTGSNVPAQPSTQDWLQSVFNDALPPNMGVRVDTLARHTKRPILQIRSEGSIDPTLTLRTEIRSGDFSWMLTTVPARSLLEGAAGQATRNVWLAGGLLSAIASALALLLCRRLQRQTLQIRELEHRETGADQQITNLQVEKTILRQALDDSERRSRDLVALSGGIIGELDEAACIGFVSPQLAELLERAPADQAGLPFEQLIESSARENFRRALAATRAEQSTERIDLPLLHRDGETTVDVALRIRALQDPVHGLIGYRLSALPHTGL</sequence>
<gene>
    <name evidence="3" type="ORF">U5822_06910</name>
</gene>
<dbReference type="Gene3D" id="3.30.450.20">
    <property type="entry name" value="PAS domain"/>
    <property type="match status" value="1"/>
</dbReference>